<dbReference type="RefSeq" id="WP_385876816.1">
    <property type="nucleotide sequence ID" value="NZ_JBHLXE010000071.1"/>
</dbReference>
<protein>
    <submittedName>
        <fullName evidence="1">Uncharacterized protein</fullName>
    </submittedName>
</protein>
<proteinExistence type="predicted"/>
<dbReference type="Proteomes" id="UP001589758">
    <property type="component" value="Unassembled WGS sequence"/>
</dbReference>
<name>A0ABV6CEN2_9GAMM</name>
<keyword evidence="2" id="KW-1185">Reference proteome</keyword>
<sequence length="79" mass="8629">MPSISGLLGAVHISKAFLDIHGQDSIIKAIAVVLLKQIFNLSYPVAIALQCFILAKAFSTKNPILYKYLSIEPVFQSLP</sequence>
<evidence type="ECO:0000313" key="1">
    <source>
        <dbReference type="EMBL" id="MFC0179713.1"/>
    </source>
</evidence>
<evidence type="ECO:0000313" key="2">
    <source>
        <dbReference type="Proteomes" id="UP001589758"/>
    </source>
</evidence>
<organism evidence="1 2">
    <name type="scientific">Thorsellia kenyensis</name>
    <dbReference type="NCBI Taxonomy" id="1549888"/>
    <lineage>
        <taxon>Bacteria</taxon>
        <taxon>Pseudomonadati</taxon>
        <taxon>Pseudomonadota</taxon>
        <taxon>Gammaproteobacteria</taxon>
        <taxon>Enterobacterales</taxon>
        <taxon>Thorselliaceae</taxon>
        <taxon>Thorsellia</taxon>
    </lineage>
</organism>
<dbReference type="EMBL" id="JBHLXE010000071">
    <property type="protein sequence ID" value="MFC0179713.1"/>
    <property type="molecule type" value="Genomic_DNA"/>
</dbReference>
<accession>A0ABV6CEN2</accession>
<reference evidence="1 2" key="1">
    <citation type="submission" date="2024-09" db="EMBL/GenBank/DDBJ databases">
        <authorList>
            <person name="Sun Q."/>
            <person name="Mori K."/>
        </authorList>
    </citation>
    <scope>NUCLEOTIDE SEQUENCE [LARGE SCALE GENOMIC DNA]</scope>
    <source>
        <strain evidence="1 2">CCM 8545</strain>
    </source>
</reference>
<comment type="caution">
    <text evidence="1">The sequence shown here is derived from an EMBL/GenBank/DDBJ whole genome shotgun (WGS) entry which is preliminary data.</text>
</comment>
<gene>
    <name evidence="1" type="ORF">ACFFIT_06385</name>
</gene>